<dbReference type="AlphaFoldDB" id="A0A1L9SWI8"/>
<evidence type="ECO:0000256" key="1">
    <source>
        <dbReference type="SAM" id="MobiDB-lite"/>
    </source>
</evidence>
<keyword evidence="5" id="KW-1185">Reference proteome</keyword>
<feature type="compositionally biased region" description="Low complexity" evidence="1">
    <location>
        <begin position="95"/>
        <end position="123"/>
    </location>
</feature>
<gene>
    <name evidence="4" type="ORF">ASPZODRAFT_12389</name>
</gene>
<keyword evidence="2" id="KW-0472">Membrane</keyword>
<dbReference type="RefSeq" id="XP_022586082.1">
    <property type="nucleotide sequence ID" value="XM_022721379.1"/>
</dbReference>
<keyword evidence="2" id="KW-1133">Transmembrane helix</keyword>
<dbReference type="Pfam" id="PF20237">
    <property type="entry name" value="DUF6594"/>
    <property type="match status" value="1"/>
</dbReference>
<protein>
    <recommendedName>
        <fullName evidence="3">DUF6594 domain-containing protein</fullName>
    </recommendedName>
</protein>
<feature type="domain" description="DUF6594" evidence="3">
    <location>
        <begin position="280"/>
        <end position="484"/>
    </location>
</feature>
<dbReference type="VEuPathDB" id="FungiDB:ASPZODRAFT_12389"/>
<proteinExistence type="predicted"/>
<feature type="transmembrane region" description="Helical" evidence="2">
    <location>
        <begin position="467"/>
        <end position="485"/>
    </location>
</feature>
<feature type="transmembrane region" description="Helical" evidence="2">
    <location>
        <begin position="497"/>
        <end position="515"/>
    </location>
</feature>
<feature type="compositionally biased region" description="Polar residues" evidence="1">
    <location>
        <begin position="139"/>
        <end position="149"/>
    </location>
</feature>
<dbReference type="OrthoDB" id="5416037at2759"/>
<feature type="region of interest" description="Disordered" evidence="1">
    <location>
        <begin position="1"/>
        <end position="162"/>
    </location>
</feature>
<dbReference type="InterPro" id="IPR046529">
    <property type="entry name" value="DUF6594"/>
</dbReference>
<organism evidence="4 5">
    <name type="scientific">Penicilliopsis zonata CBS 506.65</name>
    <dbReference type="NCBI Taxonomy" id="1073090"/>
    <lineage>
        <taxon>Eukaryota</taxon>
        <taxon>Fungi</taxon>
        <taxon>Dikarya</taxon>
        <taxon>Ascomycota</taxon>
        <taxon>Pezizomycotina</taxon>
        <taxon>Eurotiomycetes</taxon>
        <taxon>Eurotiomycetidae</taxon>
        <taxon>Eurotiales</taxon>
        <taxon>Aspergillaceae</taxon>
        <taxon>Penicilliopsis</taxon>
    </lineage>
</organism>
<dbReference type="EMBL" id="KV878336">
    <property type="protein sequence ID" value="OJJ51572.1"/>
    <property type="molecule type" value="Genomic_DNA"/>
</dbReference>
<accession>A0A1L9SWI8</accession>
<reference evidence="5" key="1">
    <citation type="journal article" date="2017" name="Genome Biol.">
        <title>Comparative genomics reveals high biological diversity and specific adaptations in the industrially and medically important fungal genus Aspergillus.</title>
        <authorList>
            <person name="de Vries R.P."/>
            <person name="Riley R."/>
            <person name="Wiebenga A."/>
            <person name="Aguilar-Osorio G."/>
            <person name="Amillis S."/>
            <person name="Uchima C.A."/>
            <person name="Anderluh G."/>
            <person name="Asadollahi M."/>
            <person name="Askin M."/>
            <person name="Barry K."/>
            <person name="Battaglia E."/>
            <person name="Bayram O."/>
            <person name="Benocci T."/>
            <person name="Braus-Stromeyer S.A."/>
            <person name="Caldana C."/>
            <person name="Canovas D."/>
            <person name="Cerqueira G.C."/>
            <person name="Chen F."/>
            <person name="Chen W."/>
            <person name="Choi C."/>
            <person name="Clum A."/>
            <person name="Dos Santos R.A."/>
            <person name="Damasio A.R."/>
            <person name="Diallinas G."/>
            <person name="Emri T."/>
            <person name="Fekete E."/>
            <person name="Flipphi M."/>
            <person name="Freyberg S."/>
            <person name="Gallo A."/>
            <person name="Gournas C."/>
            <person name="Habgood R."/>
            <person name="Hainaut M."/>
            <person name="Harispe M.L."/>
            <person name="Henrissat B."/>
            <person name="Hilden K.S."/>
            <person name="Hope R."/>
            <person name="Hossain A."/>
            <person name="Karabika E."/>
            <person name="Karaffa L."/>
            <person name="Karanyi Z."/>
            <person name="Krasevec N."/>
            <person name="Kuo A."/>
            <person name="Kusch H."/>
            <person name="LaButti K."/>
            <person name="Lagendijk E.L."/>
            <person name="Lapidus A."/>
            <person name="Levasseur A."/>
            <person name="Lindquist E."/>
            <person name="Lipzen A."/>
            <person name="Logrieco A.F."/>
            <person name="MacCabe A."/>
            <person name="Maekelae M.R."/>
            <person name="Malavazi I."/>
            <person name="Melin P."/>
            <person name="Meyer V."/>
            <person name="Mielnichuk N."/>
            <person name="Miskei M."/>
            <person name="Molnar A.P."/>
            <person name="Mule G."/>
            <person name="Ngan C.Y."/>
            <person name="Orejas M."/>
            <person name="Orosz E."/>
            <person name="Ouedraogo J.P."/>
            <person name="Overkamp K.M."/>
            <person name="Park H.-S."/>
            <person name="Perrone G."/>
            <person name="Piumi F."/>
            <person name="Punt P.J."/>
            <person name="Ram A.F."/>
            <person name="Ramon A."/>
            <person name="Rauscher S."/>
            <person name="Record E."/>
            <person name="Riano-Pachon D.M."/>
            <person name="Robert V."/>
            <person name="Roehrig J."/>
            <person name="Ruller R."/>
            <person name="Salamov A."/>
            <person name="Salih N.S."/>
            <person name="Samson R.A."/>
            <person name="Sandor E."/>
            <person name="Sanguinetti M."/>
            <person name="Schuetze T."/>
            <person name="Sepcic K."/>
            <person name="Shelest E."/>
            <person name="Sherlock G."/>
            <person name="Sophianopoulou V."/>
            <person name="Squina F.M."/>
            <person name="Sun H."/>
            <person name="Susca A."/>
            <person name="Todd R.B."/>
            <person name="Tsang A."/>
            <person name="Unkles S.E."/>
            <person name="van de Wiele N."/>
            <person name="van Rossen-Uffink D."/>
            <person name="Oliveira J.V."/>
            <person name="Vesth T.C."/>
            <person name="Visser J."/>
            <person name="Yu J.-H."/>
            <person name="Zhou M."/>
            <person name="Andersen M.R."/>
            <person name="Archer D.B."/>
            <person name="Baker S.E."/>
            <person name="Benoit I."/>
            <person name="Brakhage A.A."/>
            <person name="Braus G.H."/>
            <person name="Fischer R."/>
            <person name="Frisvad J.C."/>
            <person name="Goldman G.H."/>
            <person name="Houbraken J."/>
            <person name="Oakley B."/>
            <person name="Pocsi I."/>
            <person name="Scazzocchio C."/>
            <person name="Seiboth B."/>
            <person name="vanKuyk P.A."/>
            <person name="Wortman J."/>
            <person name="Dyer P.S."/>
            <person name="Grigoriev I.V."/>
        </authorList>
    </citation>
    <scope>NUCLEOTIDE SEQUENCE [LARGE SCALE GENOMIC DNA]</scope>
    <source>
        <strain evidence="5">CBS 506.65</strain>
    </source>
</reference>
<feature type="compositionally biased region" description="Low complexity" evidence="1">
    <location>
        <begin position="58"/>
        <end position="68"/>
    </location>
</feature>
<feature type="compositionally biased region" description="Pro residues" evidence="1">
    <location>
        <begin position="228"/>
        <end position="237"/>
    </location>
</feature>
<evidence type="ECO:0000256" key="2">
    <source>
        <dbReference type="SAM" id="Phobius"/>
    </source>
</evidence>
<keyword evidence="2" id="KW-0812">Transmembrane</keyword>
<evidence type="ECO:0000259" key="3">
    <source>
        <dbReference type="Pfam" id="PF20237"/>
    </source>
</evidence>
<sequence>MPLRSGVSHSKKGSRKEVVRRASTSSSSTLLSTASAPKSTTAMTTASAPKDRLSGSLPATKAPAAKTKLIMTSKKTPSVFEFLEKNGKTDNNGFMSQDDMSSSGSESDAESQLTAPSTTMSTRPSPPVYQQPKDAGKPIQTSPLVSKQAQAPVARSRPSMTVDTSKVITGMQFVNKVAGDRRISMAGSFTPTPSPTETSNPMEKKSYEISTSEKFYTSSEDASDTHRPPLPPSPPKSPEGRPRRSHHRSRRHSKTMQVSSGYGFLSSHLVSSTAKNSNTQLQIPPLYRKFEALNHRVLLHLQDEIAEMEEDIQTLDEYDEMHRVATAQQEGTKPLPASRRMDEAQVYSSLHNRRVELMNTLIHKTEQYNNALSAFSKVLQTLPPASEEDITTYRTWMEKTNPVALVETRFLNHDEDLVSLTGSAARLDLVRSQLTTPPIYATIIAASTAILLPLLAFSMIHEFFGRLVVVTVICGSVSAIAATYAPGGDQLVESRDGWLCAALYFSFMTLAAMFIP</sequence>
<evidence type="ECO:0000313" key="4">
    <source>
        <dbReference type="EMBL" id="OJJ51572.1"/>
    </source>
</evidence>
<name>A0A1L9SWI8_9EURO</name>
<feature type="compositionally biased region" description="Basic residues" evidence="1">
    <location>
        <begin position="243"/>
        <end position="254"/>
    </location>
</feature>
<evidence type="ECO:0000313" key="5">
    <source>
        <dbReference type="Proteomes" id="UP000184188"/>
    </source>
</evidence>
<dbReference type="GeneID" id="34607844"/>
<dbReference type="Proteomes" id="UP000184188">
    <property type="component" value="Unassembled WGS sequence"/>
</dbReference>
<feature type="compositionally biased region" description="Low complexity" evidence="1">
    <location>
        <begin position="188"/>
        <end position="201"/>
    </location>
</feature>
<feature type="region of interest" description="Disordered" evidence="1">
    <location>
        <begin position="184"/>
        <end position="259"/>
    </location>
</feature>
<feature type="compositionally biased region" description="Polar residues" evidence="1">
    <location>
        <begin position="208"/>
        <end position="220"/>
    </location>
</feature>
<dbReference type="PANTHER" id="PTHR34502">
    <property type="entry name" value="DUF6594 DOMAIN-CONTAINING PROTEIN-RELATED"/>
    <property type="match status" value="1"/>
</dbReference>
<feature type="compositionally biased region" description="Low complexity" evidence="1">
    <location>
        <begin position="22"/>
        <end position="48"/>
    </location>
</feature>
<feature type="transmembrane region" description="Helical" evidence="2">
    <location>
        <begin position="439"/>
        <end position="460"/>
    </location>
</feature>
<dbReference type="PANTHER" id="PTHR34502:SF6">
    <property type="entry name" value="DUF6594 DOMAIN-CONTAINING PROTEIN"/>
    <property type="match status" value="1"/>
</dbReference>